<dbReference type="KEGG" id="gog:C1280_35320"/>
<proteinExistence type="predicted"/>
<dbReference type="EMBL" id="CP025958">
    <property type="protein sequence ID" value="AWM41753.1"/>
    <property type="molecule type" value="Genomic_DNA"/>
</dbReference>
<dbReference type="SUPFAM" id="SSF110849">
    <property type="entry name" value="ParB/Sulfiredoxin"/>
    <property type="match status" value="1"/>
</dbReference>
<protein>
    <recommendedName>
        <fullName evidence="3">ParB/Sulfiredoxin domain-containing protein</fullName>
    </recommendedName>
</protein>
<reference evidence="1 2" key="1">
    <citation type="submission" date="2018-01" db="EMBL/GenBank/DDBJ databases">
        <title>G. obscuriglobus.</title>
        <authorList>
            <person name="Franke J."/>
            <person name="Blomberg W."/>
            <person name="Selmecki A."/>
        </authorList>
    </citation>
    <scope>NUCLEOTIDE SEQUENCE [LARGE SCALE GENOMIC DNA]</scope>
    <source>
        <strain evidence="1 2">DSM 5831</strain>
    </source>
</reference>
<keyword evidence="2" id="KW-1185">Reference proteome</keyword>
<accession>A0A2Z3H6W5</accession>
<organism evidence="1 2">
    <name type="scientific">Gemmata obscuriglobus</name>
    <dbReference type="NCBI Taxonomy" id="114"/>
    <lineage>
        <taxon>Bacteria</taxon>
        <taxon>Pseudomonadati</taxon>
        <taxon>Planctomycetota</taxon>
        <taxon>Planctomycetia</taxon>
        <taxon>Gemmatales</taxon>
        <taxon>Gemmataceae</taxon>
        <taxon>Gemmata</taxon>
    </lineage>
</organism>
<sequence>MAHSLPIVRACGLLYQLPFADLIRPLTEREAAELRVSIGQHKKVLVRVVTYDSPVWGERCVIDGANRITIAAEMGLDLPVQHRGTLTDEQARAECLALNVDRRQLTREEQEASRARRLQRVVTARAAGASTRDIARAEGVSQTRVIQDLAKATDMSAEQGCSLAPLDRTLKAFEQSMRRLVCMKRPSKTAPPQPTGVLPDLLRSPHRARLERIASRHGVPLSGDSWPLMDSLLAVLADLEAEAATE</sequence>
<dbReference type="RefSeq" id="WP_010038306.1">
    <property type="nucleotide sequence ID" value="NZ_CP025958.1"/>
</dbReference>
<evidence type="ECO:0000313" key="1">
    <source>
        <dbReference type="EMBL" id="AWM41753.1"/>
    </source>
</evidence>
<dbReference type="Proteomes" id="UP000245802">
    <property type="component" value="Chromosome"/>
</dbReference>
<dbReference type="InterPro" id="IPR036086">
    <property type="entry name" value="ParB/Sulfiredoxin_sf"/>
</dbReference>
<dbReference type="AlphaFoldDB" id="A0A2Z3H6W5"/>
<name>A0A2Z3H6W5_9BACT</name>
<dbReference type="OrthoDB" id="9973305at2"/>
<gene>
    <name evidence="1" type="ORF">C1280_35320</name>
</gene>
<evidence type="ECO:0000313" key="2">
    <source>
        <dbReference type="Proteomes" id="UP000245802"/>
    </source>
</evidence>
<evidence type="ECO:0008006" key="3">
    <source>
        <dbReference type="Google" id="ProtNLM"/>
    </source>
</evidence>